<dbReference type="Pfam" id="PF00106">
    <property type="entry name" value="adh_short"/>
    <property type="match status" value="1"/>
</dbReference>
<dbReference type="InterPro" id="IPR036291">
    <property type="entry name" value="NAD(P)-bd_dom_sf"/>
</dbReference>
<keyword evidence="3" id="KW-1185">Reference proteome</keyword>
<protein>
    <submittedName>
        <fullName evidence="2">Glycoside hydrolase</fullName>
    </submittedName>
</protein>
<dbReference type="SUPFAM" id="SSF51735">
    <property type="entry name" value="NAD(P)-binding Rossmann-fold domains"/>
    <property type="match status" value="1"/>
</dbReference>
<evidence type="ECO:0000313" key="2">
    <source>
        <dbReference type="EMBL" id="OWZ21700.1"/>
    </source>
</evidence>
<dbReference type="Proteomes" id="UP000198211">
    <property type="component" value="Unassembled WGS sequence"/>
</dbReference>
<dbReference type="NCBIfam" id="NF004846">
    <property type="entry name" value="PRK06197.1"/>
    <property type="match status" value="1"/>
</dbReference>
<evidence type="ECO:0000256" key="1">
    <source>
        <dbReference type="ARBA" id="ARBA00023002"/>
    </source>
</evidence>
<dbReference type="OrthoDB" id="157221at2759"/>
<dbReference type="GO" id="GO:0016491">
    <property type="term" value="F:oxidoreductase activity"/>
    <property type="evidence" value="ECO:0007669"/>
    <property type="project" value="UniProtKB-KW"/>
</dbReference>
<evidence type="ECO:0000313" key="3">
    <source>
        <dbReference type="Proteomes" id="UP000198211"/>
    </source>
</evidence>
<dbReference type="Gene3D" id="3.40.50.720">
    <property type="entry name" value="NAD(P)-binding Rossmann-like Domain"/>
    <property type="match status" value="1"/>
</dbReference>
<dbReference type="STRING" id="4795.A0A225WY03"/>
<dbReference type="CDD" id="cd05327">
    <property type="entry name" value="retinol-DH_like_SDR_c_like"/>
    <property type="match status" value="1"/>
</dbReference>
<keyword evidence="2" id="KW-0378">Hydrolase</keyword>
<sequence>MGNQNSQPDHLQVPNNWNVSEIPSLKGKLAIVTGANSGIGYQTALELARKGAHVVLSCRNETRGRNAETNIREVLASAPDGGSVEFMMLDVSDLGSVQKFTDQFKATHDALDLLINNAGIMGGTYTKTVDGYERQFATNHLGHFALTAQLFPLLKKRPGARVVNVSSGLNRLIWSFDDQQVDCSEQDYSQVGTYNFSKLCNVLFTLELDRRLKSSGVTNVISVSCHPGVAATNLDVMPSVSNINWFWMLFFKLAKFMPQQSAHMGALPTLYASTGITVGSGDYFGPKYFQSFGCPVLENPPELAKSTEAASKLWSKSERLAHLTFSVEN</sequence>
<accession>A0A225WY03</accession>
<name>A0A225WY03_9STRA</name>
<dbReference type="InterPro" id="IPR002347">
    <property type="entry name" value="SDR_fam"/>
</dbReference>
<dbReference type="GO" id="GO:0016787">
    <property type="term" value="F:hydrolase activity"/>
    <property type="evidence" value="ECO:0007669"/>
    <property type="project" value="UniProtKB-KW"/>
</dbReference>
<dbReference type="EMBL" id="NBNE01000197">
    <property type="protein sequence ID" value="OWZ21700.1"/>
    <property type="molecule type" value="Genomic_DNA"/>
</dbReference>
<organism evidence="2 3">
    <name type="scientific">Phytophthora megakarya</name>
    <dbReference type="NCBI Taxonomy" id="4795"/>
    <lineage>
        <taxon>Eukaryota</taxon>
        <taxon>Sar</taxon>
        <taxon>Stramenopiles</taxon>
        <taxon>Oomycota</taxon>
        <taxon>Peronosporomycetes</taxon>
        <taxon>Peronosporales</taxon>
        <taxon>Peronosporaceae</taxon>
        <taxon>Phytophthora</taxon>
    </lineage>
</organism>
<reference evidence="3" key="1">
    <citation type="submission" date="2017-03" db="EMBL/GenBank/DDBJ databases">
        <title>Phytopthora megakarya and P. palmivora, two closely related causual agents of cacao black pod achieved similar genome size and gene model numbers by different mechanisms.</title>
        <authorList>
            <person name="Ali S."/>
            <person name="Shao J."/>
            <person name="Larry D.J."/>
            <person name="Kronmiller B."/>
            <person name="Shen D."/>
            <person name="Strem M.D."/>
            <person name="Melnick R.L."/>
            <person name="Guiltinan M.J."/>
            <person name="Tyler B.M."/>
            <person name="Meinhardt L.W."/>
            <person name="Bailey B.A."/>
        </authorList>
    </citation>
    <scope>NUCLEOTIDE SEQUENCE [LARGE SCALE GENOMIC DNA]</scope>
    <source>
        <strain evidence="3">zdho120</strain>
    </source>
</reference>
<gene>
    <name evidence="2" type="ORF">PHMEG_0003720</name>
</gene>
<proteinExistence type="predicted"/>
<dbReference type="PRINTS" id="PR00081">
    <property type="entry name" value="GDHRDH"/>
</dbReference>
<keyword evidence="1" id="KW-0560">Oxidoreductase</keyword>
<dbReference type="AlphaFoldDB" id="A0A225WY03"/>
<dbReference type="PANTHER" id="PTHR43157:SF31">
    <property type="entry name" value="PHOSPHATIDYLINOSITOL-GLYCAN BIOSYNTHESIS CLASS F PROTEIN"/>
    <property type="match status" value="1"/>
</dbReference>
<dbReference type="PANTHER" id="PTHR43157">
    <property type="entry name" value="PHOSPHATIDYLINOSITOL-GLYCAN BIOSYNTHESIS CLASS F PROTEIN-RELATED"/>
    <property type="match status" value="1"/>
</dbReference>
<comment type="caution">
    <text evidence="2">The sequence shown here is derived from an EMBL/GenBank/DDBJ whole genome shotgun (WGS) entry which is preliminary data.</text>
</comment>